<keyword evidence="9" id="KW-1185">Reference proteome</keyword>
<feature type="compositionally biased region" description="Basic residues" evidence="6">
    <location>
        <begin position="1536"/>
        <end position="1546"/>
    </location>
</feature>
<dbReference type="EMBL" id="CAKOGP040002013">
    <property type="protein sequence ID" value="CAJ1959627.1"/>
    <property type="molecule type" value="Genomic_DNA"/>
</dbReference>
<evidence type="ECO:0000256" key="4">
    <source>
        <dbReference type="ARBA" id="ARBA00023242"/>
    </source>
</evidence>
<dbReference type="InterPro" id="IPR039776">
    <property type="entry name" value="Pds5"/>
</dbReference>
<evidence type="ECO:0000313" key="8">
    <source>
        <dbReference type="EMBL" id="CAJ1959627.1"/>
    </source>
</evidence>
<keyword evidence="2" id="KW-0132">Cell division</keyword>
<proteinExistence type="predicted"/>
<sequence>MSDPASSTGTPPDHSCDTSILTAKYLMRHSSEKDLIHRMRKILQVLQHDECIEANAPEYPGLAGLCLSLTQFVDHQDKESDTLKIFRQTIRQLASLAHTTSPKQPNFHSYMRILELLAEVKIAVLLVELHKDGNEGEALSVLAELFRTILQSVRTHHPHEVFEMTQKTISGCLEEYGEGVLIPTALLDELLICVGQGPIVLVTDPSKAAEVAKQQKSGRRTKTWPPHQVEQENPSYVVASAIIRKTVDRLSTPIANLLNGLLNTDPRVVAESSILNTVPGEFKLNHPKQQDQSAVANVWNVVYEFHRIAPSILTTVIGTLSNYLTSPELEQRLMVVRLLGRLFCGDDAKLAVQFRSCFREWLRRTNDIDPKIRLMMVEYLLILISSNVTEVSADAQHILAKQLTEDSSHLVRLRLIHGLCDVAHEHRDILCQELWKLVGSRVSAKNKQERKDAVTGLAQNYFTNYTAYHLLNVQDEGDDCSLDTVRKALRTCAQQVSEDNYSWIPDKIFQAASFGDTVDPDLRNRVFLVMDEILLGSELPNSSKRLSATTRSAGLAILVHSLKQESVSNSYAWVGDLLKQRSRLQKASREYLGARRKIKEHPQGSEQSMAADAEALDKLEVMACMTGGRSMGAAERSPILESFHRAKDKNIFRILATISNATHSNISRSVAFEELPKRVKNMGEDTVKWVKTLVRRCAMGEFINKEVVRHCILLADECFQAEDIESSQKFLECVYLAVESFPELCSTTECFGTLIELFVSCRMVTCNKMSRLITRFGVLSTLSAILSSISPHVKPGMIDVSRTASQHLFDLCSVDGTPEQARHAVGTIANLYGVKEMGSLSQEQNDAFTELLDSLTAPSKLFLSDNSDPRLITILVALAELSLHSSEVFHSVKGRQSIQFALDLIRFGRQGSGKGDQIDTSAHVEIDQATPSNQSRRHRKLTSQQMEAKLSDPSSTDSIIDDSSLSVSCRTYCAAIQFVTSFIRADCISLKEPPKDSPRVHNPELEEQMFDLLTRIILDHGLSKLHINELPMEAEERRALKQCACICVLRLCDPRLRLDRRHLTTERWHILAETFLEDEREVREALMKELSLMLTGNGSFGNFRGHSAMVPLLRLIAFVTLCVDGDNGLSSSAANGNAANVGKTALSIRYHTRECVIALRKAFEATAVQARAHGAEAEKAFESKMKVSLMPEFVVLYAFHLLSFRPETPLCWSGSSSQVNLNSEVHVDENGERILRKRLKWLFDPLVLSLGDSADNISFLLRMTEALGSYEPIMHTAYSAIKKGLVYRPNTQNQHLAPSKLKVVCLAAREVLLSYVKNDVNLAFYPGQISLPAHLYQRGQKHITSRDSVSQVPWKEQDQPPDLSNLPISNGSKSSDSTSVDSNLGSHENLHSLERAESQSTSAQMDTSEKASGISPLPTHRFTQYNGLDSEDIAPRETSSIEGWANSEIDLTPSAKDGSPNNETVSSKLGKRSQFARRPDASKRHKRVQPRLRARKSTRILSGKKTGMPYMSIKLSESGSTALKSAAGKENAKQSKSTKIRRSPRHVAKEPMH</sequence>
<feature type="region of interest" description="Disordered" evidence="6">
    <location>
        <begin position="1450"/>
        <end position="1553"/>
    </location>
</feature>
<keyword evidence="5" id="KW-0131">Cell cycle</keyword>
<organism evidence="8 9">
    <name type="scientific">Cylindrotheca closterium</name>
    <dbReference type="NCBI Taxonomy" id="2856"/>
    <lineage>
        <taxon>Eukaryota</taxon>
        <taxon>Sar</taxon>
        <taxon>Stramenopiles</taxon>
        <taxon>Ochrophyta</taxon>
        <taxon>Bacillariophyta</taxon>
        <taxon>Bacillariophyceae</taxon>
        <taxon>Bacillariophycidae</taxon>
        <taxon>Bacillariales</taxon>
        <taxon>Bacillariaceae</taxon>
        <taxon>Cylindrotheca</taxon>
    </lineage>
</organism>
<reference evidence="8" key="1">
    <citation type="submission" date="2023-08" db="EMBL/GenBank/DDBJ databases">
        <authorList>
            <person name="Audoor S."/>
            <person name="Bilcke G."/>
        </authorList>
    </citation>
    <scope>NUCLEOTIDE SEQUENCE</scope>
</reference>
<evidence type="ECO:0000256" key="1">
    <source>
        <dbReference type="ARBA" id="ARBA00004123"/>
    </source>
</evidence>
<evidence type="ECO:0000256" key="3">
    <source>
        <dbReference type="ARBA" id="ARBA00022776"/>
    </source>
</evidence>
<dbReference type="PANTHER" id="PTHR12663:SF0">
    <property type="entry name" value="PRECOCIOUS DISSOCIATION OF SISTERS 5, ISOFORM A"/>
    <property type="match status" value="1"/>
</dbReference>
<dbReference type="GO" id="GO:0007064">
    <property type="term" value="P:mitotic sister chromatid cohesion"/>
    <property type="evidence" value="ECO:0007669"/>
    <property type="project" value="InterPro"/>
</dbReference>
<feature type="region of interest" description="Disordered" evidence="6">
    <location>
        <begin position="1342"/>
        <end position="1431"/>
    </location>
</feature>
<keyword evidence="3" id="KW-0498">Mitosis</keyword>
<dbReference type="PANTHER" id="PTHR12663">
    <property type="entry name" value="ANDROGEN INDUCED INHIBITOR OF PROLIFERATION AS3 / PDS5-RELATED"/>
    <property type="match status" value="1"/>
</dbReference>
<dbReference type="PROSITE" id="PS50006">
    <property type="entry name" value="FHA_DOMAIN"/>
    <property type="match status" value="1"/>
</dbReference>
<keyword evidence="4" id="KW-0539">Nucleus</keyword>
<dbReference type="GO" id="GO:0006281">
    <property type="term" value="P:DNA repair"/>
    <property type="evidence" value="ECO:0007669"/>
    <property type="project" value="TreeGrafter"/>
</dbReference>
<dbReference type="GO" id="GO:0005634">
    <property type="term" value="C:nucleus"/>
    <property type="evidence" value="ECO:0007669"/>
    <property type="project" value="UniProtKB-SubCell"/>
</dbReference>
<accession>A0AAD2G1D6</accession>
<feature type="domain" description="FHA" evidence="7">
    <location>
        <begin position="905"/>
        <end position="965"/>
    </location>
</feature>
<dbReference type="Pfam" id="PF20168">
    <property type="entry name" value="PDS5"/>
    <property type="match status" value="1"/>
</dbReference>
<gene>
    <name evidence="8" type="ORF">CYCCA115_LOCUS18046</name>
</gene>
<evidence type="ECO:0000256" key="2">
    <source>
        <dbReference type="ARBA" id="ARBA00022618"/>
    </source>
</evidence>
<dbReference type="InterPro" id="IPR016024">
    <property type="entry name" value="ARM-type_fold"/>
</dbReference>
<feature type="compositionally biased region" description="Basic residues" evidence="6">
    <location>
        <begin position="1483"/>
        <end position="1498"/>
    </location>
</feature>
<dbReference type="SUPFAM" id="SSF48371">
    <property type="entry name" value="ARM repeat"/>
    <property type="match status" value="2"/>
</dbReference>
<evidence type="ECO:0000256" key="5">
    <source>
        <dbReference type="ARBA" id="ARBA00023306"/>
    </source>
</evidence>
<feature type="compositionally biased region" description="Basic and acidic residues" evidence="6">
    <location>
        <begin position="1388"/>
        <end position="1397"/>
    </location>
</feature>
<dbReference type="GO" id="GO:0000785">
    <property type="term" value="C:chromatin"/>
    <property type="evidence" value="ECO:0007669"/>
    <property type="project" value="TreeGrafter"/>
</dbReference>
<feature type="region of interest" description="Disordered" evidence="6">
    <location>
        <begin position="928"/>
        <end position="959"/>
    </location>
</feature>
<comment type="subcellular location">
    <subcellularLocation>
        <location evidence="1">Nucleus</location>
    </subcellularLocation>
</comment>
<dbReference type="InterPro" id="IPR000253">
    <property type="entry name" value="FHA_dom"/>
</dbReference>
<protein>
    <recommendedName>
        <fullName evidence="7">FHA domain-containing protein</fullName>
    </recommendedName>
</protein>
<comment type="caution">
    <text evidence="8">The sequence shown here is derived from an EMBL/GenBank/DDBJ whole genome shotgun (WGS) entry which is preliminary data.</text>
</comment>
<dbReference type="GO" id="GO:0051301">
    <property type="term" value="P:cell division"/>
    <property type="evidence" value="ECO:0007669"/>
    <property type="project" value="UniProtKB-KW"/>
</dbReference>
<feature type="compositionally biased region" description="Low complexity" evidence="6">
    <location>
        <begin position="1369"/>
        <end position="1386"/>
    </location>
</feature>
<evidence type="ECO:0000259" key="7">
    <source>
        <dbReference type="PROSITE" id="PS50006"/>
    </source>
</evidence>
<evidence type="ECO:0000313" key="9">
    <source>
        <dbReference type="Proteomes" id="UP001295423"/>
    </source>
</evidence>
<name>A0AAD2G1D6_9STRA</name>
<dbReference type="Proteomes" id="UP001295423">
    <property type="component" value="Unassembled WGS sequence"/>
</dbReference>
<evidence type="ECO:0000256" key="6">
    <source>
        <dbReference type="SAM" id="MobiDB-lite"/>
    </source>
</evidence>